<dbReference type="SUPFAM" id="SSF52038">
    <property type="entry name" value="Barstar-related"/>
    <property type="match status" value="1"/>
</dbReference>
<dbReference type="InterPro" id="IPR000468">
    <property type="entry name" value="Barstar"/>
</dbReference>
<reference evidence="3 4" key="1">
    <citation type="submission" date="2018-08" db="EMBL/GenBank/DDBJ databases">
        <title>A genome reference for cultivated species of the human gut microbiota.</title>
        <authorList>
            <person name="Zou Y."/>
            <person name="Xue W."/>
            <person name="Luo G."/>
        </authorList>
    </citation>
    <scope>NUCLEOTIDE SEQUENCE [LARGE SCALE GENOMIC DNA]</scope>
    <source>
        <strain evidence="3 4">AF14-6AC</strain>
    </source>
</reference>
<dbReference type="RefSeq" id="WP_118107662.1">
    <property type="nucleotide sequence ID" value="NZ_JABWDG010000110.1"/>
</dbReference>
<dbReference type="AlphaFoldDB" id="A0A412WLF7"/>
<evidence type="ECO:0000259" key="2">
    <source>
        <dbReference type="Pfam" id="PF01337"/>
    </source>
</evidence>
<gene>
    <name evidence="3" type="ORF">DWW24_05920</name>
</gene>
<proteinExistence type="inferred from homology"/>
<dbReference type="Gene3D" id="3.30.370.10">
    <property type="entry name" value="Barstar-like"/>
    <property type="match status" value="1"/>
</dbReference>
<protein>
    <recommendedName>
        <fullName evidence="2">Barstar (barnase inhibitor) domain-containing protein</fullName>
    </recommendedName>
</protein>
<comment type="similarity">
    <text evidence="1">Belongs to the barstar family.</text>
</comment>
<comment type="caution">
    <text evidence="3">The sequence shown here is derived from an EMBL/GenBank/DDBJ whole genome shotgun (WGS) entry which is preliminary data.</text>
</comment>
<dbReference type="Proteomes" id="UP000283426">
    <property type="component" value="Unassembled WGS sequence"/>
</dbReference>
<evidence type="ECO:0000313" key="4">
    <source>
        <dbReference type="Proteomes" id="UP000283426"/>
    </source>
</evidence>
<dbReference type="InterPro" id="IPR035905">
    <property type="entry name" value="Barstar-like_sf"/>
</dbReference>
<dbReference type="Pfam" id="PF01337">
    <property type="entry name" value="Barstar"/>
    <property type="match status" value="1"/>
</dbReference>
<evidence type="ECO:0000313" key="3">
    <source>
        <dbReference type="EMBL" id="RGV28061.1"/>
    </source>
</evidence>
<feature type="domain" description="Barstar (barnase inhibitor)" evidence="2">
    <location>
        <begin position="19"/>
        <end position="111"/>
    </location>
</feature>
<dbReference type="EMBL" id="QRYW01000010">
    <property type="protein sequence ID" value="RGV28061.1"/>
    <property type="molecule type" value="Genomic_DNA"/>
</dbReference>
<accession>A0A412WLF7</accession>
<sequence length="124" mass="14795">MKNLEFLNFPQSYQPDNAFVVHISGVHNKRELLTKLSQKLLFPNYFGFNWDALWDVLCDFEWIEDYHIVLIHDDLPALEKEDLRIYLQILDDAVEEWRAWNGEKRHNLEVVFSADSKELITELS</sequence>
<evidence type="ECO:0000256" key="1">
    <source>
        <dbReference type="ARBA" id="ARBA00006845"/>
    </source>
</evidence>
<name>A0A412WLF7_9BACT</name>
<dbReference type="CDD" id="cd05141">
    <property type="entry name" value="Barstar_evA4336-like"/>
    <property type="match status" value="1"/>
</dbReference>
<organism evidence="3 4">
    <name type="scientific">Odoribacter splanchnicus</name>
    <dbReference type="NCBI Taxonomy" id="28118"/>
    <lineage>
        <taxon>Bacteria</taxon>
        <taxon>Pseudomonadati</taxon>
        <taxon>Bacteroidota</taxon>
        <taxon>Bacteroidia</taxon>
        <taxon>Bacteroidales</taxon>
        <taxon>Odoribacteraceae</taxon>
        <taxon>Odoribacter</taxon>
    </lineage>
</organism>